<dbReference type="Proteomes" id="UP000447434">
    <property type="component" value="Chromosome 8"/>
</dbReference>
<accession>A0A6A4Q304</accession>
<protein>
    <submittedName>
        <fullName evidence="2">Uncharacterized protein</fullName>
    </submittedName>
</protein>
<evidence type="ECO:0000313" key="3">
    <source>
        <dbReference type="Proteomes" id="UP000447434"/>
    </source>
</evidence>
<organism evidence="2 3">
    <name type="scientific">Lupinus albus</name>
    <name type="common">White lupine</name>
    <name type="synonym">Lupinus termis</name>
    <dbReference type="NCBI Taxonomy" id="3870"/>
    <lineage>
        <taxon>Eukaryota</taxon>
        <taxon>Viridiplantae</taxon>
        <taxon>Streptophyta</taxon>
        <taxon>Embryophyta</taxon>
        <taxon>Tracheophyta</taxon>
        <taxon>Spermatophyta</taxon>
        <taxon>Magnoliopsida</taxon>
        <taxon>eudicotyledons</taxon>
        <taxon>Gunneridae</taxon>
        <taxon>Pentapetalae</taxon>
        <taxon>rosids</taxon>
        <taxon>fabids</taxon>
        <taxon>Fabales</taxon>
        <taxon>Fabaceae</taxon>
        <taxon>Papilionoideae</taxon>
        <taxon>50 kb inversion clade</taxon>
        <taxon>genistoids sensu lato</taxon>
        <taxon>core genistoids</taxon>
        <taxon>Genisteae</taxon>
        <taxon>Lupinus</taxon>
    </lineage>
</organism>
<name>A0A6A4Q304_LUPAL</name>
<evidence type="ECO:0000256" key="1">
    <source>
        <dbReference type="SAM" id="SignalP"/>
    </source>
</evidence>
<sequence>MKMLNKLWLLVTVVAAVKALVAMVMVVGKVRRVGRVRDIILGPKEGSRLGKRGDHCPVAVMESAVTVMGRKVVAETALMVIGRVMGKVSLVLRCCSIFSIRM</sequence>
<feature type="chain" id="PRO_5025345564" evidence="1">
    <location>
        <begin position="20"/>
        <end position="102"/>
    </location>
</feature>
<dbReference type="EMBL" id="WOCE01000008">
    <property type="protein sequence ID" value="KAE9608221.1"/>
    <property type="molecule type" value="Genomic_DNA"/>
</dbReference>
<comment type="caution">
    <text evidence="2">The sequence shown here is derived from an EMBL/GenBank/DDBJ whole genome shotgun (WGS) entry which is preliminary data.</text>
</comment>
<keyword evidence="3" id="KW-1185">Reference proteome</keyword>
<proteinExistence type="predicted"/>
<keyword evidence="1" id="KW-0732">Signal</keyword>
<feature type="signal peptide" evidence="1">
    <location>
        <begin position="1"/>
        <end position="19"/>
    </location>
</feature>
<dbReference type="AlphaFoldDB" id="A0A6A4Q304"/>
<reference evidence="3" key="1">
    <citation type="journal article" date="2020" name="Nat. Commun.">
        <title>Genome sequence of the cluster root forming white lupin.</title>
        <authorList>
            <person name="Hufnagel B."/>
            <person name="Marques A."/>
            <person name="Soriano A."/>
            <person name="Marques L."/>
            <person name="Divol F."/>
            <person name="Doumas P."/>
            <person name="Sallet E."/>
            <person name="Mancinotti D."/>
            <person name="Carrere S."/>
            <person name="Marande W."/>
            <person name="Arribat S."/>
            <person name="Keller J."/>
            <person name="Huneau C."/>
            <person name="Blein T."/>
            <person name="Aime D."/>
            <person name="Laguerre M."/>
            <person name="Taylor J."/>
            <person name="Schubert V."/>
            <person name="Nelson M."/>
            <person name="Geu-Flores F."/>
            <person name="Crespi M."/>
            <person name="Gallardo-Guerrero K."/>
            <person name="Delaux P.-M."/>
            <person name="Salse J."/>
            <person name="Berges H."/>
            <person name="Guyot R."/>
            <person name="Gouzy J."/>
            <person name="Peret B."/>
        </authorList>
    </citation>
    <scope>NUCLEOTIDE SEQUENCE [LARGE SCALE GENOMIC DNA]</scope>
    <source>
        <strain evidence="3">cv. Amiga</strain>
    </source>
</reference>
<evidence type="ECO:0000313" key="2">
    <source>
        <dbReference type="EMBL" id="KAE9608221.1"/>
    </source>
</evidence>
<gene>
    <name evidence="2" type="ORF">Lalb_Chr08g0233141</name>
</gene>